<dbReference type="EMBL" id="LSGP01000016">
    <property type="protein sequence ID" value="KYZ76875.1"/>
    <property type="molecule type" value="Genomic_DNA"/>
</dbReference>
<protein>
    <recommendedName>
        <fullName evidence="3">SCP2 domain-containing protein</fullName>
    </recommendedName>
</protein>
<dbReference type="RefSeq" id="WP_066240415.1">
    <property type="nucleotide sequence ID" value="NZ_LSGP01000016.1"/>
</dbReference>
<accession>A0A154BSN3</accession>
<evidence type="ECO:0000313" key="2">
    <source>
        <dbReference type="Proteomes" id="UP000076268"/>
    </source>
</evidence>
<dbReference type="OrthoDB" id="1681626at2"/>
<sequence length="129" mass="14179">MTDIDQLIQVDLIAFRERAIEALQKRNPHLFSIANAILSGKKNRLGLEVTTAGKSIGQYTLHLDGLKVSHAEAGKLDPQFQHPLLGTIRLYGIIELAALERALADPKLLEDPLSAISGYLPDITIKFLP</sequence>
<name>A0A154BSN3_ANASB</name>
<comment type="caution">
    <text evidence="1">The sequence shown here is derived from an EMBL/GenBank/DDBJ whole genome shotgun (WGS) entry which is preliminary data.</text>
</comment>
<proteinExistence type="predicted"/>
<dbReference type="AlphaFoldDB" id="A0A154BSN3"/>
<evidence type="ECO:0000313" key="1">
    <source>
        <dbReference type="EMBL" id="KYZ76875.1"/>
    </source>
</evidence>
<reference evidence="1 2" key="1">
    <citation type="submission" date="2016-02" db="EMBL/GenBank/DDBJ databases">
        <title>Anaerosporomusa subterraneum gen. nov., sp. nov., a spore-forming obligate anaerobe isolated from saprolite.</title>
        <authorList>
            <person name="Choi J.K."/>
            <person name="Shah M."/>
            <person name="Yee N."/>
        </authorList>
    </citation>
    <scope>NUCLEOTIDE SEQUENCE [LARGE SCALE GENOMIC DNA]</scope>
    <source>
        <strain evidence="1 2">RU4</strain>
    </source>
</reference>
<organism evidence="1 2">
    <name type="scientific">Anaerosporomusa subterranea</name>
    <dbReference type="NCBI Taxonomy" id="1794912"/>
    <lineage>
        <taxon>Bacteria</taxon>
        <taxon>Bacillati</taxon>
        <taxon>Bacillota</taxon>
        <taxon>Negativicutes</taxon>
        <taxon>Acetonemataceae</taxon>
        <taxon>Anaerosporomusa</taxon>
    </lineage>
</organism>
<keyword evidence="2" id="KW-1185">Reference proteome</keyword>
<gene>
    <name evidence="1" type="ORF">AXX12_18395</name>
</gene>
<evidence type="ECO:0008006" key="3">
    <source>
        <dbReference type="Google" id="ProtNLM"/>
    </source>
</evidence>
<dbReference type="Proteomes" id="UP000076268">
    <property type="component" value="Unassembled WGS sequence"/>
</dbReference>